<name>A0A804UAU8_MAIZE</name>
<dbReference type="EnsemblPlants" id="Zm00001eb276310_T001">
    <property type="protein sequence ID" value="Zm00001eb276310_P001"/>
    <property type="gene ID" value="Zm00001eb276310"/>
</dbReference>
<evidence type="ECO:0000313" key="2">
    <source>
        <dbReference type="Proteomes" id="UP000007305"/>
    </source>
</evidence>
<organism evidence="1 2">
    <name type="scientific">Zea mays</name>
    <name type="common">Maize</name>
    <dbReference type="NCBI Taxonomy" id="4577"/>
    <lineage>
        <taxon>Eukaryota</taxon>
        <taxon>Viridiplantae</taxon>
        <taxon>Streptophyta</taxon>
        <taxon>Embryophyta</taxon>
        <taxon>Tracheophyta</taxon>
        <taxon>Spermatophyta</taxon>
        <taxon>Magnoliopsida</taxon>
        <taxon>Liliopsida</taxon>
        <taxon>Poales</taxon>
        <taxon>Poaceae</taxon>
        <taxon>PACMAD clade</taxon>
        <taxon>Panicoideae</taxon>
        <taxon>Andropogonodae</taxon>
        <taxon>Andropogoneae</taxon>
        <taxon>Tripsacinae</taxon>
        <taxon>Zea</taxon>
    </lineage>
</organism>
<reference evidence="1" key="2">
    <citation type="submission" date="2019-07" db="EMBL/GenBank/DDBJ databases">
        <authorList>
            <person name="Seetharam A."/>
            <person name="Woodhouse M."/>
            <person name="Cannon E."/>
        </authorList>
    </citation>
    <scope>NUCLEOTIDE SEQUENCE [LARGE SCALE GENOMIC DNA]</scope>
    <source>
        <strain evidence="1">cv. B73</strain>
    </source>
</reference>
<evidence type="ECO:0000313" key="1">
    <source>
        <dbReference type="EnsemblPlants" id="Zm00001eb276310_P001"/>
    </source>
</evidence>
<keyword evidence="2" id="KW-1185">Reference proteome</keyword>
<reference evidence="1" key="3">
    <citation type="submission" date="2021-05" db="UniProtKB">
        <authorList>
            <consortium name="EnsemblPlants"/>
        </authorList>
    </citation>
    <scope>IDENTIFICATION</scope>
    <source>
        <strain evidence="1">cv. B73</strain>
    </source>
</reference>
<protein>
    <submittedName>
        <fullName evidence="1">Uncharacterized protein</fullName>
    </submittedName>
</protein>
<dbReference type="Gramene" id="Zm00001eb276310_T001">
    <property type="protein sequence ID" value="Zm00001eb276310_P001"/>
    <property type="gene ID" value="Zm00001eb276310"/>
</dbReference>
<accession>A0A804UAU8</accession>
<dbReference type="Proteomes" id="UP000007305">
    <property type="component" value="Chromosome 6"/>
</dbReference>
<dbReference type="InParanoid" id="A0A804UAU8"/>
<reference evidence="2" key="1">
    <citation type="journal article" date="2009" name="Science">
        <title>The B73 maize genome: complexity, diversity, and dynamics.</title>
        <authorList>
            <person name="Schnable P.S."/>
            <person name="Ware D."/>
            <person name="Fulton R.S."/>
            <person name="Stein J.C."/>
            <person name="Wei F."/>
            <person name="Pasternak S."/>
            <person name="Liang C."/>
            <person name="Zhang J."/>
            <person name="Fulton L."/>
            <person name="Graves T.A."/>
            <person name="Minx P."/>
            <person name="Reily A.D."/>
            <person name="Courtney L."/>
            <person name="Kruchowski S.S."/>
            <person name="Tomlinson C."/>
            <person name="Strong C."/>
            <person name="Delehaunty K."/>
            <person name="Fronick C."/>
            <person name="Courtney B."/>
            <person name="Rock S.M."/>
            <person name="Belter E."/>
            <person name="Du F."/>
            <person name="Kim K."/>
            <person name="Abbott R.M."/>
            <person name="Cotton M."/>
            <person name="Levy A."/>
            <person name="Marchetto P."/>
            <person name="Ochoa K."/>
            <person name="Jackson S.M."/>
            <person name="Gillam B."/>
            <person name="Chen W."/>
            <person name="Yan L."/>
            <person name="Higginbotham J."/>
            <person name="Cardenas M."/>
            <person name="Waligorski J."/>
            <person name="Applebaum E."/>
            <person name="Phelps L."/>
            <person name="Falcone J."/>
            <person name="Kanchi K."/>
            <person name="Thane T."/>
            <person name="Scimone A."/>
            <person name="Thane N."/>
            <person name="Henke J."/>
            <person name="Wang T."/>
            <person name="Ruppert J."/>
            <person name="Shah N."/>
            <person name="Rotter K."/>
            <person name="Hodges J."/>
            <person name="Ingenthron E."/>
            <person name="Cordes M."/>
            <person name="Kohlberg S."/>
            <person name="Sgro J."/>
            <person name="Delgado B."/>
            <person name="Mead K."/>
            <person name="Chinwalla A."/>
            <person name="Leonard S."/>
            <person name="Crouse K."/>
            <person name="Collura K."/>
            <person name="Kudrna D."/>
            <person name="Currie J."/>
            <person name="He R."/>
            <person name="Angelova A."/>
            <person name="Rajasekar S."/>
            <person name="Mueller T."/>
            <person name="Lomeli R."/>
            <person name="Scara G."/>
            <person name="Ko A."/>
            <person name="Delaney K."/>
            <person name="Wissotski M."/>
            <person name="Lopez G."/>
            <person name="Campos D."/>
            <person name="Braidotti M."/>
            <person name="Ashley E."/>
            <person name="Golser W."/>
            <person name="Kim H."/>
            <person name="Lee S."/>
            <person name="Lin J."/>
            <person name="Dujmic Z."/>
            <person name="Kim W."/>
            <person name="Talag J."/>
            <person name="Zuccolo A."/>
            <person name="Fan C."/>
            <person name="Sebastian A."/>
            <person name="Kramer M."/>
            <person name="Spiegel L."/>
            <person name="Nascimento L."/>
            <person name="Zutavern T."/>
            <person name="Miller B."/>
            <person name="Ambroise C."/>
            <person name="Muller S."/>
            <person name="Spooner W."/>
            <person name="Narechania A."/>
            <person name="Ren L."/>
            <person name="Wei S."/>
            <person name="Kumari S."/>
            <person name="Faga B."/>
            <person name="Levy M.J."/>
            <person name="McMahan L."/>
            <person name="Van Buren P."/>
            <person name="Vaughn M.W."/>
            <person name="Ying K."/>
            <person name="Yeh C.-T."/>
            <person name="Emrich S.J."/>
            <person name="Jia Y."/>
            <person name="Kalyanaraman A."/>
            <person name="Hsia A.-P."/>
            <person name="Barbazuk W.B."/>
            <person name="Baucom R.S."/>
            <person name="Brutnell T.P."/>
            <person name="Carpita N.C."/>
            <person name="Chaparro C."/>
            <person name="Chia J.-M."/>
            <person name="Deragon J.-M."/>
            <person name="Estill J.C."/>
            <person name="Fu Y."/>
            <person name="Jeddeloh J.A."/>
            <person name="Han Y."/>
            <person name="Lee H."/>
            <person name="Li P."/>
            <person name="Lisch D.R."/>
            <person name="Liu S."/>
            <person name="Liu Z."/>
            <person name="Nagel D.H."/>
            <person name="McCann M.C."/>
            <person name="SanMiguel P."/>
            <person name="Myers A.M."/>
            <person name="Nettleton D."/>
            <person name="Nguyen J."/>
            <person name="Penning B.W."/>
            <person name="Ponnala L."/>
            <person name="Schneider K.L."/>
            <person name="Schwartz D.C."/>
            <person name="Sharma A."/>
            <person name="Soderlund C."/>
            <person name="Springer N.M."/>
            <person name="Sun Q."/>
            <person name="Wang H."/>
            <person name="Waterman M."/>
            <person name="Westerman R."/>
            <person name="Wolfgruber T.K."/>
            <person name="Yang L."/>
            <person name="Yu Y."/>
            <person name="Zhang L."/>
            <person name="Zhou S."/>
            <person name="Zhu Q."/>
            <person name="Bennetzen J.L."/>
            <person name="Dawe R.K."/>
            <person name="Jiang J."/>
            <person name="Jiang N."/>
            <person name="Presting G.G."/>
            <person name="Wessler S.R."/>
            <person name="Aluru S."/>
            <person name="Martienssen R.A."/>
            <person name="Clifton S.W."/>
            <person name="McCombie W.R."/>
            <person name="Wing R.A."/>
            <person name="Wilson R.K."/>
        </authorList>
    </citation>
    <scope>NUCLEOTIDE SEQUENCE [LARGE SCALE GENOMIC DNA]</scope>
    <source>
        <strain evidence="2">cv. B73</strain>
    </source>
</reference>
<dbReference type="AlphaFoldDB" id="A0A804UAU8"/>
<sequence length="202" mass="22135">MAVLERAVAGITLPLKTHVGGEDEAYAAGSDDHQQFQLAEPNQRAEEPPSPSRCSHRPCISPSIPVLDCVVAYVVPPPESPVNGEAETNACAPSGDDHHQLQLVEPHQRDEEWSIAYYDKGLEILMATLGERDPPSQRPAATDAMRLPDVVLVLFVTWISGRPPWVHDSAMGLLGVIRFRDKPKVEYVGPYLHHGPLRGAIM</sequence>
<proteinExistence type="predicted"/>